<reference evidence="1 2" key="1">
    <citation type="submission" date="2020-02" db="EMBL/GenBank/DDBJ databases">
        <authorList>
            <person name="Ma Q."/>
            <person name="Huang Y."/>
            <person name="Song X."/>
            <person name="Pei D."/>
        </authorList>
    </citation>
    <scope>NUCLEOTIDE SEQUENCE [LARGE SCALE GENOMIC DNA]</scope>
    <source>
        <strain evidence="1">Sxm20200214</strain>
        <tissue evidence="1">Leaf</tissue>
    </source>
</reference>
<dbReference type="AlphaFoldDB" id="A0A8X7UG13"/>
<name>A0A8X7UG13_BRACI</name>
<sequence length="160" mass="17857">MSSGLESLKEKWVNKKKEASAEIQLQVVVANIDLLNELKDGSLNVGAELARLRRWRRTAKIWAQEGRTLVNLKGSEIELASVAGRIESELTLAAAEKLGNQAASLEARSRVVSNEEVNPRASFILEAKANLPLISSRRPSPPTYDAKKLWQIATWMCWYL</sequence>
<proteinExistence type="predicted"/>
<accession>A0A8X7UG13</accession>
<evidence type="ECO:0000313" key="1">
    <source>
        <dbReference type="EMBL" id="KAG2276211.1"/>
    </source>
</evidence>
<evidence type="ECO:0000313" key="2">
    <source>
        <dbReference type="Proteomes" id="UP000886595"/>
    </source>
</evidence>
<gene>
    <name evidence="1" type="ORF">Bca52824_058766</name>
</gene>
<dbReference type="Proteomes" id="UP000886595">
    <property type="component" value="Unassembled WGS sequence"/>
</dbReference>
<keyword evidence="2" id="KW-1185">Reference proteome</keyword>
<dbReference type="EMBL" id="JAAMPC010000012">
    <property type="protein sequence ID" value="KAG2276211.1"/>
    <property type="molecule type" value="Genomic_DNA"/>
</dbReference>
<organism evidence="1 2">
    <name type="scientific">Brassica carinata</name>
    <name type="common">Ethiopian mustard</name>
    <name type="synonym">Abyssinian cabbage</name>
    <dbReference type="NCBI Taxonomy" id="52824"/>
    <lineage>
        <taxon>Eukaryota</taxon>
        <taxon>Viridiplantae</taxon>
        <taxon>Streptophyta</taxon>
        <taxon>Embryophyta</taxon>
        <taxon>Tracheophyta</taxon>
        <taxon>Spermatophyta</taxon>
        <taxon>Magnoliopsida</taxon>
        <taxon>eudicotyledons</taxon>
        <taxon>Gunneridae</taxon>
        <taxon>Pentapetalae</taxon>
        <taxon>rosids</taxon>
        <taxon>malvids</taxon>
        <taxon>Brassicales</taxon>
        <taxon>Brassicaceae</taxon>
        <taxon>Brassiceae</taxon>
        <taxon>Brassica</taxon>
    </lineage>
</organism>
<protein>
    <submittedName>
        <fullName evidence="1">Uncharacterized protein</fullName>
    </submittedName>
</protein>
<comment type="caution">
    <text evidence="1">The sequence shown here is derived from an EMBL/GenBank/DDBJ whole genome shotgun (WGS) entry which is preliminary data.</text>
</comment>